<evidence type="ECO:0000313" key="2">
    <source>
        <dbReference type="EMBL" id="SNT33037.1"/>
    </source>
</evidence>
<reference evidence="2 3" key="1">
    <citation type="submission" date="2017-06" db="EMBL/GenBank/DDBJ databases">
        <authorList>
            <person name="Kim H.J."/>
            <person name="Triplett B.A."/>
        </authorList>
    </citation>
    <scope>NUCLEOTIDE SEQUENCE [LARGE SCALE GENOMIC DNA]</scope>
    <source>
        <strain evidence="2 3">CGMCC 4.2132</strain>
    </source>
</reference>
<name>A0A239LQR9_9ACTN</name>
<dbReference type="AlphaFoldDB" id="A0A239LQR9"/>
<evidence type="ECO:0000313" key="3">
    <source>
        <dbReference type="Proteomes" id="UP000198282"/>
    </source>
</evidence>
<organism evidence="2 3">
    <name type="scientific">Streptosporangium subroseum</name>
    <dbReference type="NCBI Taxonomy" id="106412"/>
    <lineage>
        <taxon>Bacteria</taxon>
        <taxon>Bacillati</taxon>
        <taxon>Actinomycetota</taxon>
        <taxon>Actinomycetes</taxon>
        <taxon>Streptosporangiales</taxon>
        <taxon>Streptosporangiaceae</taxon>
        <taxon>Streptosporangium</taxon>
    </lineage>
</organism>
<sequence>MLPMAMMPMISSPLSGRVTARTGPHLAAWTYLAAWMGIALIGMLFTRTGRAAEA</sequence>
<dbReference type="EMBL" id="FZOD01000034">
    <property type="protein sequence ID" value="SNT33037.1"/>
    <property type="molecule type" value="Genomic_DNA"/>
</dbReference>
<proteinExistence type="predicted"/>
<evidence type="ECO:0000256" key="1">
    <source>
        <dbReference type="SAM" id="Phobius"/>
    </source>
</evidence>
<feature type="transmembrane region" description="Helical" evidence="1">
    <location>
        <begin position="26"/>
        <end position="45"/>
    </location>
</feature>
<dbReference type="Proteomes" id="UP000198282">
    <property type="component" value="Unassembled WGS sequence"/>
</dbReference>
<keyword evidence="3" id="KW-1185">Reference proteome</keyword>
<keyword evidence="1" id="KW-0812">Transmembrane</keyword>
<keyword evidence="1" id="KW-1133">Transmembrane helix</keyword>
<keyword evidence="1" id="KW-0472">Membrane</keyword>
<gene>
    <name evidence="2" type="ORF">SAMN05216276_1034104</name>
</gene>
<protein>
    <submittedName>
        <fullName evidence="2">Uncharacterized protein</fullName>
    </submittedName>
</protein>
<accession>A0A239LQR9</accession>